<proteinExistence type="predicted"/>
<keyword evidence="2" id="KW-1185">Reference proteome</keyword>
<dbReference type="AlphaFoldDB" id="A0A498JHA3"/>
<evidence type="ECO:0000313" key="1">
    <source>
        <dbReference type="EMBL" id="RXH93072.1"/>
    </source>
</evidence>
<protein>
    <submittedName>
        <fullName evidence="1">Uncharacterized protein</fullName>
    </submittedName>
</protein>
<name>A0A498JHA3_MALDO</name>
<dbReference type="Proteomes" id="UP000290289">
    <property type="component" value="Chromosome 7"/>
</dbReference>
<reference evidence="1 2" key="1">
    <citation type="submission" date="2018-10" db="EMBL/GenBank/DDBJ databases">
        <title>A high-quality apple genome assembly.</title>
        <authorList>
            <person name="Hu J."/>
        </authorList>
    </citation>
    <scope>NUCLEOTIDE SEQUENCE [LARGE SCALE GENOMIC DNA]</scope>
    <source>
        <strain evidence="2">cv. HFTH1</strain>
        <tissue evidence="1">Young leaf</tissue>
    </source>
</reference>
<sequence>TSEGISTIPRLLNGLHCPRVGFYSRLFFRKGEVHPLGPVWTSLVSIIVGNNTHKDQSVLLIYSARCSALGSHRTSITLQASRVYASGSIGMTSPINELQSSLWAKAQKI</sequence>
<dbReference type="EMBL" id="RDQH01000333">
    <property type="protein sequence ID" value="RXH93072.1"/>
    <property type="molecule type" value="Genomic_DNA"/>
</dbReference>
<gene>
    <name evidence="1" type="ORF">DVH24_013648</name>
</gene>
<feature type="non-terminal residue" evidence="1">
    <location>
        <position position="1"/>
    </location>
</feature>
<accession>A0A498JHA3</accession>
<organism evidence="1 2">
    <name type="scientific">Malus domestica</name>
    <name type="common">Apple</name>
    <name type="synonym">Pyrus malus</name>
    <dbReference type="NCBI Taxonomy" id="3750"/>
    <lineage>
        <taxon>Eukaryota</taxon>
        <taxon>Viridiplantae</taxon>
        <taxon>Streptophyta</taxon>
        <taxon>Embryophyta</taxon>
        <taxon>Tracheophyta</taxon>
        <taxon>Spermatophyta</taxon>
        <taxon>Magnoliopsida</taxon>
        <taxon>eudicotyledons</taxon>
        <taxon>Gunneridae</taxon>
        <taxon>Pentapetalae</taxon>
        <taxon>rosids</taxon>
        <taxon>fabids</taxon>
        <taxon>Rosales</taxon>
        <taxon>Rosaceae</taxon>
        <taxon>Amygdaloideae</taxon>
        <taxon>Maleae</taxon>
        <taxon>Malus</taxon>
    </lineage>
</organism>
<comment type="caution">
    <text evidence="1">The sequence shown here is derived from an EMBL/GenBank/DDBJ whole genome shotgun (WGS) entry which is preliminary data.</text>
</comment>
<evidence type="ECO:0000313" key="2">
    <source>
        <dbReference type="Proteomes" id="UP000290289"/>
    </source>
</evidence>